<protein>
    <submittedName>
        <fullName evidence="2">Uncharacterized protein</fullName>
    </submittedName>
</protein>
<comment type="caution">
    <text evidence="2">The sequence shown here is derived from an EMBL/GenBank/DDBJ whole genome shotgun (WGS) entry which is preliminary data.</text>
</comment>
<evidence type="ECO:0000313" key="2">
    <source>
        <dbReference type="EMBL" id="KDN87361.1"/>
    </source>
</evidence>
<dbReference type="Proteomes" id="UP000027178">
    <property type="component" value="Unassembled WGS sequence"/>
</dbReference>
<feature type="compositionally biased region" description="Polar residues" evidence="1">
    <location>
        <begin position="23"/>
        <end position="35"/>
    </location>
</feature>
<evidence type="ECO:0000313" key="3">
    <source>
        <dbReference type="Proteomes" id="UP000027178"/>
    </source>
</evidence>
<organism evidence="2 3">
    <name type="scientific">Kitasatospora cheerisanensis KCTC 2395</name>
    <dbReference type="NCBI Taxonomy" id="1348663"/>
    <lineage>
        <taxon>Bacteria</taxon>
        <taxon>Bacillati</taxon>
        <taxon>Actinomycetota</taxon>
        <taxon>Actinomycetes</taxon>
        <taxon>Kitasatosporales</taxon>
        <taxon>Streptomycetaceae</taxon>
        <taxon>Kitasatospora</taxon>
    </lineage>
</organism>
<evidence type="ECO:0000256" key="1">
    <source>
        <dbReference type="SAM" id="MobiDB-lite"/>
    </source>
</evidence>
<feature type="compositionally biased region" description="Low complexity" evidence="1">
    <location>
        <begin position="41"/>
        <end position="57"/>
    </location>
</feature>
<reference evidence="2 3" key="1">
    <citation type="submission" date="2014-05" db="EMBL/GenBank/DDBJ databases">
        <title>Draft Genome Sequence of Kitasatospora cheerisanensis KCTC 2395.</title>
        <authorList>
            <person name="Nam D.H."/>
        </authorList>
    </citation>
    <scope>NUCLEOTIDE SEQUENCE [LARGE SCALE GENOMIC DNA]</scope>
    <source>
        <strain evidence="2 3">KCTC 2395</strain>
    </source>
</reference>
<dbReference type="EMBL" id="JNBY01000037">
    <property type="protein sequence ID" value="KDN87361.1"/>
    <property type="molecule type" value="Genomic_DNA"/>
</dbReference>
<feature type="compositionally biased region" description="Basic and acidic residues" evidence="1">
    <location>
        <begin position="1"/>
        <end position="11"/>
    </location>
</feature>
<gene>
    <name evidence="2" type="ORF">KCH_08520</name>
</gene>
<dbReference type="PATRIC" id="fig|1348663.4.peg.811"/>
<keyword evidence="3" id="KW-1185">Reference proteome</keyword>
<accession>A0A066ZAM3</accession>
<dbReference type="HOGENOM" id="CLU_2990697_0_0_11"/>
<feature type="region of interest" description="Disordered" evidence="1">
    <location>
        <begin position="1"/>
        <end position="57"/>
    </location>
</feature>
<dbReference type="AlphaFoldDB" id="A0A066ZAM3"/>
<sequence length="57" mass="6055">MAVRIDDKAPADVRWPQPPWPRTSGSNCGTATGPATGSWCRSSPPAARSPSRSTWTS</sequence>
<name>A0A066ZAM3_9ACTN</name>
<proteinExistence type="predicted"/>